<evidence type="ECO:0000313" key="1">
    <source>
        <dbReference type="EMBL" id="AON96802.1"/>
    </source>
</evidence>
<protein>
    <submittedName>
        <fullName evidence="1">Uncharacterized protein</fullName>
    </submittedName>
</protein>
<dbReference type="Proteomes" id="UP000204231">
    <property type="component" value="Segment"/>
</dbReference>
<keyword evidence="2" id="KW-1185">Reference proteome</keyword>
<accession>A0A1C9EH27</accession>
<organism evidence="1 2">
    <name type="scientific">Mycobacterium phage Tonenili</name>
    <dbReference type="NCBI Taxonomy" id="1891703"/>
    <lineage>
        <taxon>Viruses</taxon>
        <taxon>Duplodnaviria</taxon>
        <taxon>Heunggongvirae</taxon>
        <taxon>Uroviricota</taxon>
        <taxon>Caudoviricetes</taxon>
        <taxon>Ceeclamvirinae</taxon>
        <taxon>Bixzunavirus</taxon>
        <taxon>Bixzunavirus tonenili</taxon>
    </lineage>
</organism>
<proteinExistence type="predicted"/>
<gene>
    <name evidence="1" type="ORF">SEA_TONENILI_51</name>
</gene>
<dbReference type="EMBL" id="KX752698">
    <property type="protein sequence ID" value="AON96802.1"/>
    <property type="molecule type" value="Genomic_DNA"/>
</dbReference>
<dbReference type="RefSeq" id="YP_009287915.1">
    <property type="nucleotide sequence ID" value="NC_031080.1"/>
</dbReference>
<name>A0A1C9EH27_9CAUD</name>
<dbReference type="KEGG" id="vg:29066449"/>
<evidence type="ECO:0000313" key="2">
    <source>
        <dbReference type="Proteomes" id="UP000204231"/>
    </source>
</evidence>
<dbReference type="GeneID" id="29066449"/>
<reference evidence="1 2" key="1">
    <citation type="submission" date="2016-08" db="EMBL/GenBank/DDBJ databases">
        <authorList>
            <person name="Acevedo E."/>
            <person name="Azhar M."/>
            <person name="Golebiewska U.P."/>
            <person name="Grzywna D."/>
            <person name="Guardiola R."/>
            <person name="Jackson O."/>
            <person name="John N."/>
            <person name="Kanavatsas C."/>
            <person name="Khan S."/>
            <person name="Leong J."/>
            <person name="Mansilla E."/>
            <person name="Muladjanov Y."/>
            <person name="Nouel J."/>
            <person name="Oh S."/>
            <person name="Oppedisano M."/>
            <person name="Sajid A."/>
            <person name="Samper M."/>
            <person name="Ugbeva O."/>
            <person name="Delesalle V.A."/>
            <person name="Garlena R.A."/>
            <person name="Russell D.A."/>
            <person name="Pope W.H."/>
            <person name="Jacobs-Sera D."/>
            <person name="Hendrix R.W."/>
            <person name="Hatfull G.F."/>
        </authorList>
    </citation>
    <scope>NUCLEOTIDE SEQUENCE [LARGE SCALE GENOMIC DNA]</scope>
</reference>
<dbReference type="OrthoDB" id="18637at10239"/>
<sequence length="128" mass="14357">MSDIVERTKADQARIDRISEILHKHQFDWSNSGTRCIGSGCDWRGGYRPQHHEHVAELIDAALYPCIETAEQLEALPDGAVVEVVKGVPEVKWDGCWYAMTSDAFEPDLPACVLYTPTGETRITPTRE</sequence>